<feature type="domain" description="EGF-like" evidence="3">
    <location>
        <begin position="516"/>
        <end position="547"/>
    </location>
</feature>
<accession>V6TNQ9</accession>
<dbReference type="VEuPathDB" id="GiardiaDB:DHA2_153571"/>
<dbReference type="Pfam" id="PF03302">
    <property type="entry name" value="VSP"/>
    <property type="match status" value="1"/>
</dbReference>
<name>V6TNQ9_GIAIN</name>
<dbReference type="PANTHER" id="PTHR23275:SF100">
    <property type="entry name" value="EGF-LIKE DOMAIN-CONTAINING PROTEIN"/>
    <property type="match status" value="1"/>
</dbReference>
<dbReference type="InterPro" id="IPR000742">
    <property type="entry name" value="EGF"/>
</dbReference>
<protein>
    <submittedName>
        <fullName evidence="4">Variant-specific surface protein</fullName>
    </submittedName>
</protein>
<dbReference type="Gene3D" id="2.10.220.10">
    <property type="entry name" value="Hormone Receptor, Insulin-like Growth Factor Receptor 1, Chain A, domain 2"/>
    <property type="match status" value="2"/>
</dbReference>
<feature type="domain" description="EGF-like" evidence="3">
    <location>
        <begin position="463"/>
        <end position="494"/>
    </location>
</feature>
<feature type="chain" id="PRO_5004751780" evidence="2">
    <location>
        <begin position="20"/>
        <end position="836"/>
    </location>
</feature>
<keyword evidence="1" id="KW-0812">Transmembrane</keyword>
<dbReference type="VEuPathDB" id="GiardiaDB:GL50581_322"/>
<evidence type="ECO:0000256" key="2">
    <source>
        <dbReference type="SAM" id="SignalP"/>
    </source>
</evidence>
<feature type="transmembrane region" description="Helical" evidence="1">
    <location>
        <begin position="789"/>
        <end position="815"/>
    </location>
</feature>
<dbReference type="SUPFAM" id="SSF57184">
    <property type="entry name" value="Growth factor receptor domain"/>
    <property type="match status" value="4"/>
</dbReference>
<evidence type="ECO:0000256" key="1">
    <source>
        <dbReference type="SAM" id="Phobius"/>
    </source>
</evidence>
<feature type="domain" description="EGF-like" evidence="3">
    <location>
        <begin position="431"/>
        <end position="460"/>
    </location>
</feature>
<feature type="domain" description="EGF-like" evidence="3">
    <location>
        <begin position="32"/>
        <end position="70"/>
    </location>
</feature>
<evidence type="ECO:0000259" key="3">
    <source>
        <dbReference type="SMART" id="SM00181"/>
    </source>
</evidence>
<dbReference type="AlphaFoldDB" id="V6TNQ9"/>
<feature type="signal peptide" evidence="2">
    <location>
        <begin position="1"/>
        <end position="19"/>
    </location>
</feature>
<evidence type="ECO:0000313" key="5">
    <source>
        <dbReference type="Proteomes" id="UP000018040"/>
    </source>
</evidence>
<sequence length="836" mass="88033">MTFSSVLLALLYLVMSIYSEEMSVYRNKFGYSCEGEAQNCLENRCIFTPSGAFLCVECESNYVPINGTCVSNSDGTVNEAGCVKSPIGGLCTGCGTEYFLFYGGCYKLAGEWKASICDQAEGGVCKECGKGGGYYSPIVFSNPNTAVPERCIHCGDAVGFGGYSGVYHCQLCNVSAVPGKIEADCYACSEQITMCPFDFQCRTVTGSIVEAGHCGTCPETHVWGFHACYAINSLVADSICLPQNVIDISGQSLCVECTNSSYVPYQGHCTLGSAVGNICTTDSKTGKCTSCKDGTNGTPKYFLFYGGCYSFGYSAGDQVGSHICETMGNNVCTKCKDDNKEVFTKDNHCWRCGDAPNRGIDGCQRCEMVGGALQCLECRGLYLSVDKRSCLTDCPQGQRGTLSSSSASSAYPSYVCTCDSGFYLKDGSCAKCAVSNCAECTDTACSRCQYGYTLSGSQCVETRCKDPNCNACEPRDACTRCKDSYSLDPNGLCVQDCSRIIGYYKATVDGVSRCVACALGNCVACESASKCTTCGDGFYIGGSGKCEPCSSECATCSGPTASDCTSCPAGKQLQYGSGNTKGSCVQQCVKDDSCLECGLTIGGTNYCSRCARSTEYPKNGVCTPASSRAAASSCRNVANGVCAVCSDSSFKLGGGCYSSKLLPGKAVCSSEEDGRCKDVVDGYDITYNGTLRTCPANCKTCIGGGCNSCSSGFYLDKGKCSACPKGCGTCPHGETCFDCVPGYYFSRTTCTACSEAIPKCSLCMVPADSLQPVCLEYGYIPEEGTFSAWVIAGIVVGVILIVGGLVAVLVWLFVFRKRNPTASSSTVSLQISQSFV</sequence>
<feature type="domain" description="EGF-like" evidence="3">
    <location>
        <begin position="389"/>
        <end position="430"/>
    </location>
</feature>
<proteinExistence type="predicted"/>
<feature type="domain" description="EGF-like" evidence="3">
    <location>
        <begin position="548"/>
        <end position="585"/>
    </location>
</feature>
<dbReference type="OrthoDB" id="300641at2759"/>
<dbReference type="Proteomes" id="UP000018040">
    <property type="component" value="Unassembled WGS sequence"/>
</dbReference>
<gene>
    <name evidence="4" type="ORF">GSB_150895</name>
</gene>
<reference evidence="4 5" key="2">
    <citation type="journal article" date="2013" name="Genome Biol. Evol.">
        <title>Genome sequencing of Giardia lamblia genotypes A2 and B isolates (DH and GS) and comparative analysis with the genomes of genotypes A1 and E (WB and Pig).</title>
        <authorList>
            <person name="Adam R.D."/>
            <person name="Dahlstrom E.W."/>
            <person name="Martens C.A."/>
            <person name="Bruno D.P."/>
            <person name="Barbian K.D."/>
            <person name="Ricklefs S.M."/>
            <person name="Hernandez M.M."/>
            <person name="Narla N.P."/>
            <person name="Patel R.B."/>
            <person name="Porcella S.F."/>
            <person name="Nash T.E."/>
        </authorList>
    </citation>
    <scope>NUCLEOTIDE SEQUENCE [LARGE SCALE GENOMIC DNA]</scope>
    <source>
        <strain evidence="4 5">GS</strain>
    </source>
</reference>
<organism evidence="4 5">
    <name type="scientific">Giardia intestinalis</name>
    <name type="common">Giardia lamblia</name>
    <dbReference type="NCBI Taxonomy" id="5741"/>
    <lineage>
        <taxon>Eukaryota</taxon>
        <taxon>Metamonada</taxon>
        <taxon>Diplomonadida</taxon>
        <taxon>Hexamitidae</taxon>
        <taxon>Giardiinae</taxon>
        <taxon>Giardia</taxon>
    </lineage>
</organism>
<dbReference type="SMART" id="SM00261">
    <property type="entry name" value="FU"/>
    <property type="match status" value="6"/>
</dbReference>
<dbReference type="PANTHER" id="PTHR23275">
    <property type="entry name" value="CABRIOLET.-RELATED"/>
    <property type="match status" value="1"/>
</dbReference>
<dbReference type="InterPro" id="IPR052798">
    <property type="entry name" value="Giardia_VSA"/>
</dbReference>
<dbReference type="InterPro" id="IPR009030">
    <property type="entry name" value="Growth_fac_rcpt_cys_sf"/>
</dbReference>
<feature type="domain" description="EGF-like" evidence="3">
    <location>
        <begin position="722"/>
        <end position="751"/>
    </location>
</feature>
<comment type="caution">
    <text evidence="4">The sequence shown here is derived from an EMBL/GenBank/DDBJ whole genome shotgun (WGS) entry which is preliminary data.</text>
</comment>
<dbReference type="VEuPathDB" id="GiardiaDB:GL50803_00137672"/>
<dbReference type="SMART" id="SM00181">
    <property type="entry name" value="EGF"/>
    <property type="match status" value="8"/>
</dbReference>
<keyword evidence="1" id="KW-0472">Membrane</keyword>
<evidence type="ECO:0000313" key="4">
    <source>
        <dbReference type="EMBL" id="ESU40613.1"/>
    </source>
</evidence>
<dbReference type="CDD" id="cd00064">
    <property type="entry name" value="FU"/>
    <property type="match status" value="1"/>
</dbReference>
<reference evidence="5" key="1">
    <citation type="submission" date="2012-02" db="EMBL/GenBank/DDBJ databases">
        <title>Genome sequencing of Giardia lamblia Genotypes A2 and B isolates (DH and GS) and comparative analysis with the genomes of Genotypes A1 and E (WB and Pig).</title>
        <authorList>
            <person name="Adam R."/>
            <person name="Dahlstrom E."/>
            <person name="Martens C."/>
            <person name="Bruno D."/>
            <person name="Barbian K."/>
            <person name="Porcella S.F."/>
            <person name="Nash T."/>
        </authorList>
    </citation>
    <scope>NUCLEOTIDE SEQUENCE</scope>
    <source>
        <strain evidence="5">GS</strain>
    </source>
</reference>
<feature type="domain" description="EGF-like" evidence="3">
    <location>
        <begin position="693"/>
        <end position="721"/>
    </location>
</feature>
<dbReference type="EMBL" id="AHHH01000197">
    <property type="protein sequence ID" value="ESU40613.1"/>
    <property type="molecule type" value="Genomic_DNA"/>
</dbReference>
<keyword evidence="1" id="KW-1133">Transmembrane helix</keyword>
<dbReference type="InterPro" id="IPR006212">
    <property type="entry name" value="Furin_repeat"/>
</dbReference>
<keyword evidence="2" id="KW-0732">Signal</keyword>
<dbReference type="VEuPathDB" id="GiardiaDB:QR46_2075"/>
<dbReference type="InterPro" id="IPR005127">
    <property type="entry name" value="Giardia_VSP"/>
</dbReference>